<evidence type="ECO:0000313" key="3">
    <source>
        <dbReference type="Proteomes" id="UP000191055"/>
    </source>
</evidence>
<dbReference type="OrthoDB" id="7560678at2"/>
<dbReference type="CDD" id="cd03801">
    <property type="entry name" value="GT4_PimA-like"/>
    <property type="match status" value="1"/>
</dbReference>
<dbReference type="Proteomes" id="UP000191055">
    <property type="component" value="Unassembled WGS sequence"/>
</dbReference>
<dbReference type="KEGG" id="asx:CDL62_09920"/>
<sequence length="403" mass="47637">MRNIGIVTTWFERGAAYVSRQFMEILEKQHNVFIYARGGEAYAKDDPKWNRENVYWGKRNPLLVSSKIYKKDFLRWIKENRIDCVLFNEQQVWTPLQWCHEMQIPTGAYIDYYTKETAEFFSAYDFLICNTQKHFNVFKNHHQSYYVPWGTDVELYKPLEKRVEDNEKMVFFHSAGMNPLRKGTDLFLKAMELVNNENVKAVVHTQVDLSDFFPKLTATIKKLVDNGKLEIIQKTVSAPGLYHLGDVYVYPTRLEGIGLTIAEALSCGLPVITTNERPMSEFVKGDETGSLIRVKEEKYRGDGYYWPQSICDENHLAEIISEYAEKPEHVKRMGNSARKYAVEELNWNNNSLILNDLFENVTFIDELTKKKVLELCKRYERSRSWRYYLNTFKPYIYLKRRFR</sequence>
<evidence type="ECO:0000313" key="2">
    <source>
        <dbReference type="EMBL" id="SKB96759.1"/>
    </source>
</evidence>
<dbReference type="Gene3D" id="3.40.50.2000">
    <property type="entry name" value="Glycogen Phosphorylase B"/>
    <property type="match status" value="1"/>
</dbReference>
<dbReference type="GO" id="GO:0016757">
    <property type="term" value="F:glycosyltransferase activity"/>
    <property type="evidence" value="ECO:0007669"/>
    <property type="project" value="InterPro"/>
</dbReference>
<dbReference type="Pfam" id="PF00534">
    <property type="entry name" value="Glycos_transf_1"/>
    <property type="match status" value="1"/>
</dbReference>
<evidence type="ECO:0000259" key="1">
    <source>
        <dbReference type="Pfam" id="PF00534"/>
    </source>
</evidence>
<keyword evidence="2" id="KW-0808">Transferase</keyword>
<name>A0A1T5FKS2_9BACT</name>
<gene>
    <name evidence="2" type="ORF">SAMN03080601_01617</name>
</gene>
<accession>A0A1T5FKS2</accession>
<protein>
    <submittedName>
        <fullName evidence="2">Glycosyltransferase involved in cell wall bisynthesis</fullName>
    </submittedName>
</protein>
<dbReference type="InterPro" id="IPR001296">
    <property type="entry name" value="Glyco_trans_1"/>
</dbReference>
<dbReference type="AlphaFoldDB" id="A0A1T5FKS2"/>
<keyword evidence="3" id="KW-1185">Reference proteome</keyword>
<dbReference type="PANTHER" id="PTHR46656">
    <property type="entry name" value="PUTATIVE-RELATED"/>
    <property type="match status" value="1"/>
</dbReference>
<dbReference type="PANTHER" id="PTHR46656:SF3">
    <property type="entry name" value="PUTATIVE-RELATED"/>
    <property type="match status" value="1"/>
</dbReference>
<dbReference type="SUPFAM" id="SSF53756">
    <property type="entry name" value="UDP-Glycosyltransferase/glycogen phosphorylase"/>
    <property type="match status" value="1"/>
</dbReference>
<feature type="domain" description="Glycosyl transferase family 1" evidence="1">
    <location>
        <begin position="167"/>
        <end position="295"/>
    </location>
</feature>
<dbReference type="STRING" id="889453.SAMN03080601_01617"/>
<organism evidence="2 3">
    <name type="scientific">Alkalitalea saponilacus</name>
    <dbReference type="NCBI Taxonomy" id="889453"/>
    <lineage>
        <taxon>Bacteria</taxon>
        <taxon>Pseudomonadati</taxon>
        <taxon>Bacteroidota</taxon>
        <taxon>Bacteroidia</taxon>
        <taxon>Marinilabiliales</taxon>
        <taxon>Marinilabiliaceae</taxon>
        <taxon>Alkalitalea</taxon>
    </lineage>
</organism>
<dbReference type="EMBL" id="FUYV01000008">
    <property type="protein sequence ID" value="SKB96759.1"/>
    <property type="molecule type" value="Genomic_DNA"/>
</dbReference>
<reference evidence="2 3" key="1">
    <citation type="submission" date="2017-02" db="EMBL/GenBank/DDBJ databases">
        <authorList>
            <person name="Peterson S.W."/>
        </authorList>
    </citation>
    <scope>NUCLEOTIDE SEQUENCE [LARGE SCALE GENOMIC DNA]</scope>
    <source>
        <strain evidence="2 3">DSM 24412</strain>
    </source>
</reference>
<dbReference type="RefSeq" id="WP_079557378.1">
    <property type="nucleotide sequence ID" value="NZ_CP021904.1"/>
</dbReference>
<proteinExistence type="predicted"/>